<proteinExistence type="predicted"/>
<dbReference type="AlphaFoldDB" id="A0A1F2P4X7"/>
<organism evidence="2 3">
    <name type="scientific">Candidatus Syntropharchaeum butanivorans</name>
    <dbReference type="NCBI Taxonomy" id="1839936"/>
    <lineage>
        <taxon>Archaea</taxon>
        <taxon>Methanobacteriati</taxon>
        <taxon>Methanobacteriota</taxon>
        <taxon>Stenosarchaea group</taxon>
        <taxon>Methanomicrobia</taxon>
        <taxon>Methanosarcinales</taxon>
        <taxon>ANME-2 cluster</taxon>
        <taxon>Candidatus Syntropharchaeum</taxon>
    </lineage>
</organism>
<evidence type="ECO:0000259" key="1">
    <source>
        <dbReference type="Pfam" id="PF01909"/>
    </source>
</evidence>
<dbReference type="InterPro" id="IPR002934">
    <property type="entry name" value="Polymerase_NTP_transf_dom"/>
</dbReference>
<dbReference type="PATRIC" id="fig|1839936.3.peg.779"/>
<accession>A0A1F2P4X7</accession>
<dbReference type="SUPFAM" id="SSF81301">
    <property type="entry name" value="Nucleotidyltransferase"/>
    <property type="match status" value="1"/>
</dbReference>
<reference evidence="2" key="1">
    <citation type="submission" date="2016-05" db="EMBL/GenBank/DDBJ databases">
        <title>Microbial consortia oxidize butane by reversing methanogenesis.</title>
        <authorList>
            <person name="Laso-Perez R."/>
            <person name="Richter M."/>
            <person name="Wegener G."/>
            <person name="Musat F."/>
        </authorList>
    </citation>
    <scope>NUCLEOTIDE SEQUENCE [LARGE SCALE GENOMIC DNA]</scope>
    <source>
        <strain evidence="2">BOX1</strain>
    </source>
</reference>
<evidence type="ECO:0000313" key="3">
    <source>
        <dbReference type="Proteomes" id="UP000185779"/>
    </source>
</evidence>
<protein>
    <submittedName>
        <fullName evidence="2">DNA polymerase subunit beta</fullName>
    </submittedName>
</protein>
<keyword evidence="3" id="KW-1185">Reference proteome</keyword>
<name>A0A1F2P4X7_9EURY</name>
<dbReference type="InterPro" id="IPR043519">
    <property type="entry name" value="NT_sf"/>
</dbReference>
<dbReference type="Pfam" id="PF01909">
    <property type="entry name" value="NTP_transf_2"/>
    <property type="match status" value="1"/>
</dbReference>
<dbReference type="Proteomes" id="UP000185779">
    <property type="component" value="Unassembled WGS sequence"/>
</dbReference>
<comment type="caution">
    <text evidence="2">The sequence shown here is derived from an EMBL/GenBank/DDBJ whole genome shotgun (WGS) entry which is preliminary data.</text>
</comment>
<sequence length="314" mass="35702">MSPLSTIRIRDFIVTQDGWIFSVISYSMPSDRRINALLRYVPDEKGERMRSDGLRFHKMEFEESFKFLRENKPEYILGGSHSIPIADVVEILRPDVRIHALLSHPVIKVIADTFREGGIPASKMGVTGSWLCDLATPTSDIDFVVYGKSFFDAIEILKRAKAEGKISELDESLWRKIYEKRSPEISFDEFLIHEVRKGNRGMVEGRYFDLLYVNDGKKPPRYARGKVLGRCRIEAVVTDASHAFDSPAVFKVDHKEVEEVLSFTHTYAGQVMEGEVMEAKGVLEEIEGKKRLIVGTTREAKGEWIRSLTLIGEG</sequence>
<dbReference type="STRING" id="1839936.SBU_000770"/>
<dbReference type="GO" id="GO:0016779">
    <property type="term" value="F:nucleotidyltransferase activity"/>
    <property type="evidence" value="ECO:0007669"/>
    <property type="project" value="InterPro"/>
</dbReference>
<feature type="domain" description="Polymerase nucleotidyl transferase" evidence="1">
    <location>
        <begin position="121"/>
        <end position="173"/>
    </location>
</feature>
<dbReference type="EMBL" id="LYOR01000003">
    <property type="protein sequence ID" value="OFV66228.1"/>
    <property type="molecule type" value="Genomic_DNA"/>
</dbReference>
<evidence type="ECO:0000313" key="2">
    <source>
        <dbReference type="EMBL" id="OFV66228.1"/>
    </source>
</evidence>
<gene>
    <name evidence="2" type="ORF">SBU_000770</name>
</gene>